<dbReference type="SUPFAM" id="SSF50443">
    <property type="entry name" value="FucI/AraA C-terminal domain-like"/>
    <property type="match status" value="1"/>
</dbReference>
<dbReference type="AlphaFoldDB" id="A0A2X4TI19"/>
<dbReference type="GO" id="GO:0005737">
    <property type="term" value="C:cytoplasm"/>
    <property type="evidence" value="ECO:0007669"/>
    <property type="project" value="InterPro"/>
</dbReference>
<dbReference type="GO" id="GO:0008736">
    <property type="term" value="F:L-fucose isomerase activity"/>
    <property type="evidence" value="ECO:0007669"/>
    <property type="project" value="InterPro"/>
</dbReference>
<evidence type="ECO:0000259" key="4">
    <source>
        <dbReference type="Pfam" id="PF02952"/>
    </source>
</evidence>
<dbReference type="Proteomes" id="UP000248731">
    <property type="component" value="Chromosome 1"/>
</dbReference>
<dbReference type="Pfam" id="PF02952">
    <property type="entry name" value="Fucose_iso_C"/>
    <property type="match status" value="1"/>
</dbReference>
<name>A0A2X4TI19_SALER</name>
<dbReference type="GO" id="GO:0030145">
    <property type="term" value="F:manganese ion binding"/>
    <property type="evidence" value="ECO:0007669"/>
    <property type="project" value="InterPro"/>
</dbReference>
<dbReference type="InterPro" id="IPR015888">
    <property type="entry name" value="Fuc_isomerase_C"/>
</dbReference>
<dbReference type="PANTHER" id="PTHR37840">
    <property type="entry name" value="L-FUCOSE ISOMERASE"/>
    <property type="match status" value="1"/>
</dbReference>
<dbReference type="EMBL" id="LS483466">
    <property type="protein sequence ID" value="SQI21302.1"/>
    <property type="molecule type" value="Genomic_DNA"/>
</dbReference>
<proteinExistence type="predicted"/>
<dbReference type="InterPro" id="IPR038393">
    <property type="entry name" value="Fuc_iso_dom3_sf"/>
</dbReference>
<evidence type="ECO:0000256" key="3">
    <source>
        <dbReference type="ARBA" id="ARBA00030454"/>
    </source>
</evidence>
<keyword evidence="6" id="KW-1185">Reference proteome</keyword>
<dbReference type="Gene3D" id="3.20.14.10">
    <property type="entry name" value="L-fucose/L-arabinose isomerase, C-terminal"/>
    <property type="match status" value="1"/>
</dbReference>
<dbReference type="GO" id="GO:0008790">
    <property type="term" value="F:arabinose isomerase activity"/>
    <property type="evidence" value="ECO:0007669"/>
    <property type="project" value="TreeGrafter"/>
</dbReference>
<dbReference type="GO" id="GO:0042355">
    <property type="term" value="P:L-fucose catabolic process"/>
    <property type="evidence" value="ECO:0007669"/>
    <property type="project" value="TreeGrafter"/>
</dbReference>
<dbReference type="GO" id="GO:0019571">
    <property type="term" value="P:D-arabinose catabolic process"/>
    <property type="evidence" value="ECO:0007669"/>
    <property type="project" value="TreeGrafter"/>
</dbReference>
<evidence type="ECO:0000256" key="2">
    <source>
        <dbReference type="ARBA" id="ARBA00023277"/>
    </source>
</evidence>
<feature type="domain" description="L-fucose isomerase C-terminal" evidence="4">
    <location>
        <begin position="4"/>
        <end position="87"/>
    </location>
</feature>
<evidence type="ECO:0000313" key="5">
    <source>
        <dbReference type="EMBL" id="SQI21302.1"/>
    </source>
</evidence>
<dbReference type="InterPro" id="IPR005763">
    <property type="entry name" value="Fucose_isomerase"/>
</dbReference>
<accession>A0A2X4TI19</accession>
<keyword evidence="1 5" id="KW-0413">Isomerase</keyword>
<evidence type="ECO:0000313" key="6">
    <source>
        <dbReference type="Proteomes" id="UP000248731"/>
    </source>
</evidence>
<reference evidence="5 6" key="1">
    <citation type="submission" date="2018-06" db="EMBL/GenBank/DDBJ databases">
        <authorList>
            <consortium name="Pathogen Informatics"/>
            <person name="Doyle S."/>
        </authorList>
    </citation>
    <scope>NUCLEOTIDE SEQUENCE [LARGE SCALE GENOMIC DNA]</scope>
    <source>
        <strain evidence="5 6">NCTC7307</strain>
    </source>
</reference>
<organism evidence="5 6">
    <name type="scientific">Salmonella enterica subsp. arizonae</name>
    <dbReference type="NCBI Taxonomy" id="59203"/>
    <lineage>
        <taxon>Bacteria</taxon>
        <taxon>Pseudomonadati</taxon>
        <taxon>Pseudomonadota</taxon>
        <taxon>Gammaproteobacteria</taxon>
        <taxon>Enterobacterales</taxon>
        <taxon>Enterobacteriaceae</taxon>
        <taxon>Salmonella</taxon>
    </lineage>
</organism>
<protein>
    <recommendedName>
        <fullName evidence="3">FucIase</fullName>
    </recommendedName>
</protein>
<keyword evidence="2" id="KW-0119">Carbohydrate metabolism</keyword>
<evidence type="ECO:0000256" key="1">
    <source>
        <dbReference type="ARBA" id="ARBA00023235"/>
    </source>
</evidence>
<dbReference type="InterPro" id="IPR004216">
    <property type="entry name" value="Fuc/Ara_isomerase_C"/>
</dbReference>
<dbReference type="PANTHER" id="PTHR37840:SF1">
    <property type="entry name" value="L-FUCOSE ISOMERASE"/>
    <property type="match status" value="1"/>
</dbReference>
<sequence>MRGLAATEWCPAIHEYFRGGGYSIPFPDRRRRAVHYDPREYDQRSGPVLQIAEGWSVELPKAMHDQLDARTNSTWPTTWFAPRLTGKGRLPMSIP</sequence>
<gene>
    <name evidence="5" type="primary">fucI_2</name>
    <name evidence="5" type="ORF">NCTC7307_01083</name>
</gene>